<dbReference type="InterPro" id="IPR000281">
    <property type="entry name" value="HTH_RpiR"/>
</dbReference>
<dbReference type="GO" id="GO:1901135">
    <property type="term" value="P:carbohydrate derivative metabolic process"/>
    <property type="evidence" value="ECO:0007669"/>
    <property type="project" value="InterPro"/>
</dbReference>
<feature type="domain" description="SIS" evidence="5">
    <location>
        <begin position="130"/>
        <end position="270"/>
    </location>
</feature>
<dbReference type="PANTHER" id="PTHR30514">
    <property type="entry name" value="GLUCOKINASE"/>
    <property type="match status" value="1"/>
</dbReference>
<dbReference type="EMBL" id="FOZW01000009">
    <property type="protein sequence ID" value="SFT06128.1"/>
    <property type="molecule type" value="Genomic_DNA"/>
</dbReference>
<dbReference type="GO" id="GO:0003700">
    <property type="term" value="F:DNA-binding transcription factor activity"/>
    <property type="evidence" value="ECO:0007669"/>
    <property type="project" value="InterPro"/>
</dbReference>
<reference evidence="7" key="1">
    <citation type="submission" date="2016-10" db="EMBL/GenBank/DDBJ databases">
        <authorList>
            <person name="Varghese N."/>
            <person name="Submissions S."/>
        </authorList>
    </citation>
    <scope>NUCLEOTIDE SEQUENCE [LARGE SCALE GENOMIC DNA]</scope>
    <source>
        <strain evidence="7">DSM 26894</strain>
    </source>
</reference>
<dbReference type="CDD" id="cd05013">
    <property type="entry name" value="SIS_RpiR"/>
    <property type="match status" value="1"/>
</dbReference>
<accession>A0A1I6UXH3</accession>
<dbReference type="AlphaFoldDB" id="A0A1I6UXH3"/>
<evidence type="ECO:0000256" key="3">
    <source>
        <dbReference type="ARBA" id="ARBA00023163"/>
    </source>
</evidence>
<keyword evidence="1" id="KW-0805">Transcription regulation</keyword>
<gene>
    <name evidence="6" type="ORF">SAMN04488050_10995</name>
</gene>
<evidence type="ECO:0000256" key="2">
    <source>
        <dbReference type="ARBA" id="ARBA00023125"/>
    </source>
</evidence>
<dbReference type="Proteomes" id="UP000199392">
    <property type="component" value="Unassembled WGS sequence"/>
</dbReference>
<dbReference type="GO" id="GO:0003677">
    <property type="term" value="F:DNA binding"/>
    <property type="evidence" value="ECO:0007669"/>
    <property type="project" value="UniProtKB-KW"/>
</dbReference>
<feature type="domain" description="HTH rpiR-type" evidence="4">
    <location>
        <begin position="12"/>
        <end position="88"/>
    </location>
</feature>
<dbReference type="SUPFAM" id="SSF53697">
    <property type="entry name" value="SIS domain"/>
    <property type="match status" value="1"/>
</dbReference>
<dbReference type="InterPro" id="IPR047640">
    <property type="entry name" value="RpiR-like"/>
</dbReference>
<keyword evidence="3" id="KW-0804">Transcription</keyword>
<dbReference type="SUPFAM" id="SSF46689">
    <property type="entry name" value="Homeodomain-like"/>
    <property type="match status" value="1"/>
</dbReference>
<dbReference type="InterPro" id="IPR036388">
    <property type="entry name" value="WH-like_DNA-bd_sf"/>
</dbReference>
<dbReference type="InterPro" id="IPR009057">
    <property type="entry name" value="Homeodomain-like_sf"/>
</dbReference>
<name>A0A1I6UXH3_9RHOB</name>
<dbReference type="STRING" id="311180.SAMN04488050_10995"/>
<proteinExistence type="predicted"/>
<dbReference type="InterPro" id="IPR046348">
    <property type="entry name" value="SIS_dom_sf"/>
</dbReference>
<evidence type="ECO:0000256" key="1">
    <source>
        <dbReference type="ARBA" id="ARBA00023015"/>
    </source>
</evidence>
<evidence type="ECO:0000313" key="7">
    <source>
        <dbReference type="Proteomes" id="UP000199392"/>
    </source>
</evidence>
<dbReference type="PROSITE" id="PS51464">
    <property type="entry name" value="SIS"/>
    <property type="match status" value="1"/>
</dbReference>
<evidence type="ECO:0000313" key="6">
    <source>
        <dbReference type="EMBL" id="SFT06128.1"/>
    </source>
</evidence>
<evidence type="ECO:0000259" key="4">
    <source>
        <dbReference type="PROSITE" id="PS51071"/>
    </source>
</evidence>
<keyword evidence="2" id="KW-0238">DNA-binding</keyword>
<dbReference type="InterPro" id="IPR035472">
    <property type="entry name" value="RpiR-like_SIS"/>
</dbReference>
<dbReference type="Gene3D" id="3.40.50.10490">
    <property type="entry name" value="Glucose-6-phosphate isomerase like protein, domain 1"/>
    <property type="match status" value="1"/>
</dbReference>
<dbReference type="PROSITE" id="PS51071">
    <property type="entry name" value="HTH_RPIR"/>
    <property type="match status" value="1"/>
</dbReference>
<organism evidence="6 7">
    <name type="scientific">Alloyangia pacifica</name>
    <dbReference type="NCBI Taxonomy" id="311180"/>
    <lineage>
        <taxon>Bacteria</taxon>
        <taxon>Pseudomonadati</taxon>
        <taxon>Pseudomonadota</taxon>
        <taxon>Alphaproteobacteria</taxon>
        <taxon>Rhodobacterales</taxon>
        <taxon>Roseobacteraceae</taxon>
        <taxon>Alloyangia</taxon>
    </lineage>
</organism>
<evidence type="ECO:0000259" key="5">
    <source>
        <dbReference type="PROSITE" id="PS51464"/>
    </source>
</evidence>
<dbReference type="PANTHER" id="PTHR30514:SF1">
    <property type="entry name" value="HTH-TYPE TRANSCRIPTIONAL REGULATOR HEXR-RELATED"/>
    <property type="match status" value="1"/>
</dbReference>
<keyword evidence="7" id="KW-1185">Reference proteome</keyword>
<dbReference type="InterPro" id="IPR001347">
    <property type="entry name" value="SIS_dom"/>
</dbReference>
<dbReference type="Gene3D" id="1.10.10.10">
    <property type="entry name" value="Winged helix-like DNA-binding domain superfamily/Winged helix DNA-binding domain"/>
    <property type="match status" value="1"/>
</dbReference>
<dbReference type="Pfam" id="PF01418">
    <property type="entry name" value="HTH_6"/>
    <property type="match status" value="1"/>
</dbReference>
<dbReference type="GO" id="GO:0097367">
    <property type="term" value="F:carbohydrate derivative binding"/>
    <property type="evidence" value="ECO:0007669"/>
    <property type="project" value="InterPro"/>
</dbReference>
<dbReference type="Pfam" id="PF01380">
    <property type="entry name" value="SIS"/>
    <property type="match status" value="1"/>
</dbReference>
<sequence length="297" mass="32629">MMTSSKDSKKIPDIFGRIHNLLPELSRTQRRIADAILQDPSGFVEKPIEEIVPWIGVSAPTVTRFCRRVGCDGLRDLKLQIMGAIRVGARYLKTQEPVTSITGLRDQTAARAHDAIAQAMSIPDSVLDEAIAHILRADTIYAFGSGGVSSWLVEEFQNRFFRLGKTVVPCRDGIMQSMLAATMESDTLIVVCSLSGNNRSSLEAMQIAREYGAFSLAVCPPETEMAEMADLTVPVETHDSGDVLGPTSARYAMLYAIDVLALGVATRTREKSLETLRRLKHQFVSNVADDEMRPLAD</sequence>
<dbReference type="RefSeq" id="WP_176806824.1">
    <property type="nucleotide sequence ID" value="NZ_FNCL01000014.1"/>
</dbReference>
<protein>
    <submittedName>
        <fullName evidence="6">Transcriptional regulator, RpiR family</fullName>
    </submittedName>
</protein>